<dbReference type="Gene3D" id="3.40.50.12780">
    <property type="entry name" value="N-terminal domain of ligase-like"/>
    <property type="match status" value="1"/>
</dbReference>
<dbReference type="EMBL" id="CAADFF010000056">
    <property type="protein sequence ID" value="VFJ94277.1"/>
    <property type="molecule type" value="Genomic_DNA"/>
</dbReference>
<name>A0A450UP24_9GAMM</name>
<reference evidence="3" key="1">
    <citation type="submission" date="2019-02" db="EMBL/GenBank/DDBJ databases">
        <authorList>
            <person name="Gruber-Vodicka R. H."/>
            <person name="Seah K. B. B."/>
        </authorList>
    </citation>
    <scope>NUCLEOTIDE SEQUENCE</scope>
    <source>
        <strain evidence="3">BECK_M7</strain>
    </source>
</reference>
<dbReference type="GO" id="GO:0016405">
    <property type="term" value="F:CoA-ligase activity"/>
    <property type="evidence" value="ECO:0007669"/>
    <property type="project" value="InterPro"/>
</dbReference>
<organism evidence="3">
    <name type="scientific">Candidatus Kentrum sp. LFY</name>
    <dbReference type="NCBI Taxonomy" id="2126342"/>
    <lineage>
        <taxon>Bacteria</taxon>
        <taxon>Pseudomonadati</taxon>
        <taxon>Pseudomonadota</taxon>
        <taxon>Gammaproteobacteria</taxon>
        <taxon>Candidatus Kentrum</taxon>
    </lineage>
</organism>
<dbReference type="InterPro" id="IPR011957">
    <property type="entry name" value="Benz_CoA_lig"/>
</dbReference>
<evidence type="ECO:0000259" key="2">
    <source>
        <dbReference type="Pfam" id="PF00501"/>
    </source>
</evidence>
<dbReference type="GO" id="GO:0016878">
    <property type="term" value="F:acid-thiol ligase activity"/>
    <property type="evidence" value="ECO:0007669"/>
    <property type="project" value="TreeGrafter"/>
</dbReference>
<keyword evidence="1 3" id="KW-0436">Ligase</keyword>
<dbReference type="PANTHER" id="PTHR43352:SF1">
    <property type="entry name" value="ANTHRANILATE--COA LIGASE"/>
    <property type="match status" value="1"/>
</dbReference>
<evidence type="ECO:0000256" key="1">
    <source>
        <dbReference type="ARBA" id="ARBA00022598"/>
    </source>
</evidence>
<dbReference type="Pfam" id="PF00501">
    <property type="entry name" value="AMP-binding"/>
    <property type="match status" value="1"/>
</dbReference>
<dbReference type="GO" id="GO:0005524">
    <property type="term" value="F:ATP binding"/>
    <property type="evidence" value="ECO:0007669"/>
    <property type="project" value="InterPro"/>
</dbReference>
<dbReference type="AlphaFoldDB" id="A0A450UP24"/>
<dbReference type="SUPFAM" id="SSF56801">
    <property type="entry name" value="Acetyl-CoA synthetase-like"/>
    <property type="match status" value="1"/>
</dbReference>
<dbReference type="InterPro" id="IPR000873">
    <property type="entry name" value="AMP-dep_synth/lig_dom"/>
</dbReference>
<sequence length="424" mass="46601">MLDIPAQLNAATVLVDMHMTGERGGKPAILCGEDTITYADLRDGVNRFGNILKELDTRMEERVAILLPDIPEFAFAFFGTMKTGAVAVPLNTFLDPEEYVYLLNDCRARILVVHALLMDRILGVRAKLKYLQYITVCGGDCNCDANYPRLEPLLQSVPNFLEAAETCGDDTAFWLYSAGGNGVPKGVIHRHHDMIAAADGYAGETLGLRESDVSLSVAKLFSAYGLGNSLYFPFRVGGTSIFLPDEPQPNLVFDTIDKHQVTVFYAAPSSYAALLRTAENEGRESLGQVRLCISAGEPLPDPIFEKWLARFGVEILDGIVSTEALHIFLSNRPGKARGNSMGQTVPGYHARIVDDAGYELPRGKIGTLLIRGDSITPGYWNKHQATRKTILGEWCDTGDRFWVDEDGLYHYVGRADDTVKASGR</sequence>
<accession>A0A450UP24</accession>
<dbReference type="GO" id="GO:0044550">
    <property type="term" value="P:secondary metabolite biosynthetic process"/>
    <property type="evidence" value="ECO:0007669"/>
    <property type="project" value="TreeGrafter"/>
</dbReference>
<evidence type="ECO:0000313" key="3">
    <source>
        <dbReference type="EMBL" id="VFJ94277.1"/>
    </source>
</evidence>
<proteinExistence type="predicted"/>
<dbReference type="NCBIfam" id="TIGR02262">
    <property type="entry name" value="benz_CoA_lig"/>
    <property type="match status" value="1"/>
</dbReference>
<dbReference type="PANTHER" id="PTHR43352">
    <property type="entry name" value="ACETYL-COA SYNTHETASE"/>
    <property type="match status" value="1"/>
</dbReference>
<protein>
    <submittedName>
        <fullName evidence="3">Benzoate-CoA ligase</fullName>
    </submittedName>
</protein>
<feature type="domain" description="AMP-dependent synthetase/ligase" evidence="2">
    <location>
        <begin position="23"/>
        <end position="380"/>
    </location>
</feature>
<gene>
    <name evidence="3" type="ORF">BECKLFY1418B_GA0070995_105616</name>
</gene>
<dbReference type="InterPro" id="IPR042099">
    <property type="entry name" value="ANL_N_sf"/>
</dbReference>